<name>A0A7M2T3P6_STRCW</name>
<dbReference type="InterPro" id="IPR039556">
    <property type="entry name" value="ICL/PEPM"/>
</dbReference>
<dbReference type="GO" id="GO:0016829">
    <property type="term" value="F:lyase activity"/>
    <property type="evidence" value="ECO:0007669"/>
    <property type="project" value="UniProtKB-KW"/>
</dbReference>
<dbReference type="AlphaFoldDB" id="A0A7M2T3P6"/>
<dbReference type="PANTHER" id="PTHR42905">
    <property type="entry name" value="PHOSPHOENOLPYRUVATE CARBOXYLASE"/>
    <property type="match status" value="1"/>
</dbReference>
<dbReference type="SUPFAM" id="SSF51621">
    <property type="entry name" value="Phosphoenolpyruvate/pyruvate domain"/>
    <property type="match status" value="1"/>
</dbReference>
<organism evidence="2 3">
    <name type="scientific">Streptomyces chromofuscus</name>
    <dbReference type="NCBI Taxonomy" id="42881"/>
    <lineage>
        <taxon>Bacteria</taxon>
        <taxon>Bacillati</taxon>
        <taxon>Actinomycetota</taxon>
        <taxon>Actinomycetes</taxon>
        <taxon>Kitasatosporales</taxon>
        <taxon>Streptomycetaceae</taxon>
        <taxon>Streptomyces</taxon>
    </lineage>
</organism>
<reference evidence="2 3" key="1">
    <citation type="submission" date="2020-10" db="EMBL/GenBank/DDBJ databases">
        <title>Streptomyces chromofuscus complate genome analysis.</title>
        <authorList>
            <person name="Anwar N."/>
        </authorList>
    </citation>
    <scope>NUCLEOTIDE SEQUENCE [LARGE SCALE GENOMIC DNA]</scope>
    <source>
        <strain evidence="2 3">DSM 40273</strain>
    </source>
</reference>
<dbReference type="Gene3D" id="3.20.20.60">
    <property type="entry name" value="Phosphoenolpyruvate-binding domains"/>
    <property type="match status" value="1"/>
</dbReference>
<keyword evidence="3" id="KW-1185">Reference proteome</keyword>
<dbReference type="RefSeq" id="WP_189700959.1">
    <property type="nucleotide sequence ID" value="NZ_BMTA01000022.1"/>
</dbReference>
<feature type="compositionally biased region" description="Low complexity" evidence="1">
    <location>
        <begin position="214"/>
        <end position="226"/>
    </location>
</feature>
<evidence type="ECO:0000256" key="1">
    <source>
        <dbReference type="SAM" id="MobiDB-lite"/>
    </source>
</evidence>
<evidence type="ECO:0000313" key="3">
    <source>
        <dbReference type="Proteomes" id="UP000594008"/>
    </source>
</evidence>
<dbReference type="CDD" id="cd00377">
    <property type="entry name" value="ICL_PEPM"/>
    <property type="match status" value="1"/>
</dbReference>
<dbReference type="KEGG" id="schf:IPT68_22120"/>
<keyword evidence="2" id="KW-0456">Lyase</keyword>
<dbReference type="InterPro" id="IPR040442">
    <property type="entry name" value="Pyrv_kinase-like_dom_sf"/>
</dbReference>
<accession>A0A7M2T3P6</accession>
<keyword evidence="2" id="KW-0670">Pyruvate</keyword>
<proteinExistence type="predicted"/>
<sequence>MSRAETFRALHRRPDPADPLVLPGPWDAASARAFVDAGFPALATPSAGVAASLGYEDGQTPPDEMFAAVTRIVRAVDVPVSADVEDGYGLAPRELVERLLETGAVGCNLEDSSGGVLKDPYAHAEWLAEVRAAAGDRLFLNARVDTFVRGVEEPERAIERAALYVAAGADCVYPIAAPPDVLPLLRAGIEGPINVFARLDGARPSAPTELTESPRLTEPTGLTEPTELTESPALAGLAELGRRGATRITFGPGLQRRAVQAVRDITAGITR</sequence>
<gene>
    <name evidence="2" type="ORF">IPT68_22120</name>
</gene>
<dbReference type="Pfam" id="PF13714">
    <property type="entry name" value="PEP_mutase"/>
    <property type="match status" value="1"/>
</dbReference>
<dbReference type="EMBL" id="CP063374">
    <property type="protein sequence ID" value="QOV42515.1"/>
    <property type="molecule type" value="Genomic_DNA"/>
</dbReference>
<dbReference type="InterPro" id="IPR015813">
    <property type="entry name" value="Pyrv/PenolPyrv_kinase-like_dom"/>
</dbReference>
<protein>
    <submittedName>
        <fullName evidence="2">Isocitrate lyase/phosphoenolpyruvate mutase family protein</fullName>
    </submittedName>
</protein>
<feature type="region of interest" description="Disordered" evidence="1">
    <location>
        <begin position="204"/>
        <end position="226"/>
    </location>
</feature>
<evidence type="ECO:0000313" key="2">
    <source>
        <dbReference type="EMBL" id="QOV42515.1"/>
    </source>
</evidence>
<dbReference type="PANTHER" id="PTHR42905:SF16">
    <property type="entry name" value="CARBOXYPHOSPHONOENOLPYRUVATE PHOSPHONOMUTASE-LIKE PROTEIN (AFU_ORTHOLOGUE AFUA_5G07230)"/>
    <property type="match status" value="1"/>
</dbReference>
<dbReference type="Proteomes" id="UP000594008">
    <property type="component" value="Chromosome"/>
</dbReference>